<dbReference type="EMBL" id="FPKR01000004">
    <property type="protein sequence ID" value="SFZ74561.1"/>
    <property type="molecule type" value="Genomic_DNA"/>
</dbReference>
<organism evidence="3 4">
    <name type="scientific">Chitinimonas taiwanensis DSM 18899</name>
    <dbReference type="NCBI Taxonomy" id="1121279"/>
    <lineage>
        <taxon>Bacteria</taxon>
        <taxon>Pseudomonadati</taxon>
        <taxon>Pseudomonadota</taxon>
        <taxon>Betaproteobacteria</taxon>
        <taxon>Neisseriales</taxon>
        <taxon>Chitinibacteraceae</taxon>
        <taxon>Chitinimonas</taxon>
    </lineage>
</organism>
<gene>
    <name evidence="3" type="ORF">SAMN02745887_01306</name>
</gene>
<sequence>MAKLILSLDGVVLREIKLDRDTTRIGRKPFNELQIDNLAVSGEHARLSLIGGDAFLEDLDSTNGTSINGQPIQRQMLKDEDSIEIGKYKLKYLSEAGLATGRPQPDDLDKTMVIRADSLRPMPPSDAKAPDTVMELPAAKPAAAPSPAATPAPAAPSHSASADLKPAAIKVLTGGNAGKSLDLVKNLTSLGKPGVQVAIITRRPTAYFLTHVEGPSRPLINGRQIGVQAEALNDHDVIELAGVKMEFFYK</sequence>
<dbReference type="AlphaFoldDB" id="A0A1K2HDF2"/>
<dbReference type="InterPro" id="IPR008984">
    <property type="entry name" value="SMAD_FHA_dom_sf"/>
</dbReference>
<feature type="region of interest" description="Disordered" evidence="1">
    <location>
        <begin position="139"/>
        <end position="161"/>
    </location>
</feature>
<dbReference type="SUPFAM" id="SSF49879">
    <property type="entry name" value="SMAD/FHA domain"/>
    <property type="match status" value="2"/>
</dbReference>
<protein>
    <submittedName>
        <fullName evidence="3">FHA domain-containing protein</fullName>
    </submittedName>
</protein>
<proteinExistence type="predicted"/>
<dbReference type="InterPro" id="IPR000253">
    <property type="entry name" value="FHA_dom"/>
</dbReference>
<dbReference type="Gene3D" id="2.60.200.20">
    <property type="match status" value="1"/>
</dbReference>
<dbReference type="OrthoDB" id="151099at2"/>
<dbReference type="STRING" id="1121279.SAMN02745887_01306"/>
<evidence type="ECO:0000313" key="4">
    <source>
        <dbReference type="Proteomes" id="UP000186513"/>
    </source>
</evidence>
<dbReference type="PROSITE" id="PS50006">
    <property type="entry name" value="FHA_DOMAIN"/>
    <property type="match status" value="1"/>
</dbReference>
<dbReference type="RefSeq" id="WP_072427833.1">
    <property type="nucleotide sequence ID" value="NZ_FPKR01000004.1"/>
</dbReference>
<feature type="domain" description="FHA" evidence="2">
    <location>
        <begin position="23"/>
        <end position="72"/>
    </location>
</feature>
<dbReference type="Proteomes" id="UP000186513">
    <property type="component" value="Unassembled WGS sequence"/>
</dbReference>
<accession>A0A1K2HDF2</accession>
<dbReference type="SMART" id="SM00240">
    <property type="entry name" value="FHA"/>
    <property type="match status" value="1"/>
</dbReference>
<reference evidence="3 4" key="1">
    <citation type="submission" date="2016-11" db="EMBL/GenBank/DDBJ databases">
        <authorList>
            <person name="Jaros S."/>
            <person name="Januszkiewicz K."/>
            <person name="Wedrychowicz H."/>
        </authorList>
    </citation>
    <scope>NUCLEOTIDE SEQUENCE [LARGE SCALE GENOMIC DNA]</scope>
    <source>
        <strain evidence="3 4">DSM 18899</strain>
    </source>
</reference>
<dbReference type="Pfam" id="PF00498">
    <property type="entry name" value="FHA"/>
    <property type="match status" value="1"/>
</dbReference>
<keyword evidence="4" id="KW-1185">Reference proteome</keyword>
<name>A0A1K2HDF2_9NEIS</name>
<evidence type="ECO:0000313" key="3">
    <source>
        <dbReference type="EMBL" id="SFZ74561.1"/>
    </source>
</evidence>
<evidence type="ECO:0000259" key="2">
    <source>
        <dbReference type="PROSITE" id="PS50006"/>
    </source>
</evidence>
<dbReference type="CDD" id="cd00060">
    <property type="entry name" value="FHA"/>
    <property type="match status" value="1"/>
</dbReference>
<evidence type="ECO:0000256" key="1">
    <source>
        <dbReference type="SAM" id="MobiDB-lite"/>
    </source>
</evidence>